<protein>
    <submittedName>
        <fullName evidence="1">Uncharacterized protein</fullName>
    </submittedName>
</protein>
<gene>
    <name evidence="1" type="ORF">EcWSU1_03447</name>
</gene>
<dbReference type="KEGG" id="eec:EcWSU1_03447"/>
<sequence>MIINLNSCFQYLPWYNNICAIAIDHYVRLRLG</sequence>
<proteinExistence type="predicted"/>
<evidence type="ECO:0000313" key="2">
    <source>
        <dbReference type="Proteomes" id="UP000007838"/>
    </source>
</evidence>
<dbReference type="Proteomes" id="UP000007838">
    <property type="component" value="Chromosome"/>
</dbReference>
<reference evidence="1 2" key="1">
    <citation type="journal article" date="2011" name="Stand. Genomic Sci.">
        <title>Complete genome of the onion pathogen Enterobacter cloacae EcWSU1.</title>
        <authorList>
            <person name="Humann J.L."/>
            <person name="Wildung M."/>
            <person name="Cheng C.H."/>
            <person name="Lee T."/>
            <person name="Stewart J.E."/>
            <person name="Drew J.C."/>
            <person name="Triplett E.W."/>
            <person name="Main D."/>
            <person name="Schroeder B.K."/>
        </authorList>
    </citation>
    <scope>NUCLEOTIDE SEQUENCE [LARGE SCALE GENOMIC DNA]</scope>
    <source>
        <strain evidence="1 2">EcWSU1</strain>
    </source>
</reference>
<name>G8LNZ0_9ENTR</name>
<dbReference type="AlphaFoldDB" id="G8LNZ0"/>
<accession>G8LNZ0</accession>
<organism evidence="1 2">
    <name type="scientific">Enterobacter ludwigii</name>
    <dbReference type="NCBI Taxonomy" id="299767"/>
    <lineage>
        <taxon>Bacteria</taxon>
        <taxon>Pseudomonadati</taxon>
        <taxon>Pseudomonadota</taxon>
        <taxon>Gammaproteobacteria</taxon>
        <taxon>Enterobacterales</taxon>
        <taxon>Enterobacteriaceae</taxon>
        <taxon>Enterobacter</taxon>
        <taxon>Enterobacter cloacae complex</taxon>
    </lineage>
</organism>
<dbReference type="EMBL" id="CP002886">
    <property type="protein sequence ID" value="AEW74875.1"/>
    <property type="molecule type" value="Genomic_DNA"/>
</dbReference>
<dbReference type="HOGENOM" id="CLU_3389239_0_0_6"/>
<evidence type="ECO:0000313" key="1">
    <source>
        <dbReference type="EMBL" id="AEW74875.1"/>
    </source>
</evidence>